<protein>
    <submittedName>
        <fullName evidence="1">Uncharacterized protein</fullName>
    </submittedName>
</protein>
<comment type="caution">
    <text evidence="1">The sequence shown here is derived from an EMBL/GenBank/DDBJ whole genome shotgun (WGS) entry which is preliminary data.</text>
</comment>
<accession>A0A5J5CLB4</accession>
<evidence type="ECO:0000313" key="2">
    <source>
        <dbReference type="Proteomes" id="UP000327493"/>
    </source>
</evidence>
<name>A0A5J5CLB4_9PERO</name>
<gene>
    <name evidence="1" type="ORF">FQN60_002651</name>
</gene>
<dbReference type="AlphaFoldDB" id="A0A5J5CLB4"/>
<organism evidence="1 2">
    <name type="scientific">Etheostoma spectabile</name>
    <name type="common">orangethroat darter</name>
    <dbReference type="NCBI Taxonomy" id="54343"/>
    <lineage>
        <taxon>Eukaryota</taxon>
        <taxon>Metazoa</taxon>
        <taxon>Chordata</taxon>
        <taxon>Craniata</taxon>
        <taxon>Vertebrata</taxon>
        <taxon>Euteleostomi</taxon>
        <taxon>Actinopterygii</taxon>
        <taxon>Neopterygii</taxon>
        <taxon>Teleostei</taxon>
        <taxon>Neoteleostei</taxon>
        <taxon>Acanthomorphata</taxon>
        <taxon>Eupercaria</taxon>
        <taxon>Perciformes</taxon>
        <taxon>Percoidei</taxon>
        <taxon>Percidae</taxon>
        <taxon>Etheostomatinae</taxon>
        <taxon>Etheostoma</taxon>
    </lineage>
</organism>
<reference evidence="1 2" key="1">
    <citation type="submission" date="2019-08" db="EMBL/GenBank/DDBJ databases">
        <title>A chromosome-level genome assembly, high-density linkage maps, and genome scans reveal the genomic architecture of hybrid incompatibilities underlying speciation via character displacement in darters (Percidae: Etheostominae).</title>
        <authorList>
            <person name="Moran R.L."/>
            <person name="Catchen J.M."/>
            <person name="Fuller R.C."/>
        </authorList>
    </citation>
    <scope>NUCLEOTIDE SEQUENCE [LARGE SCALE GENOMIC DNA]</scope>
    <source>
        <strain evidence="1">EspeVRDwgs_2016</strain>
        <tissue evidence="1">Muscle</tissue>
    </source>
</reference>
<sequence length="86" mass="9861">MSNARKKRGGKIRKDRREIEGGIKAQMRVKGHGRRSKRSSAHVIFLGTLRCQGRAICRQDVMREEQQRVMGWKDPVNMPPGLQAPH</sequence>
<dbReference type="Proteomes" id="UP000327493">
    <property type="component" value="Chromosome 21"/>
</dbReference>
<keyword evidence="2" id="KW-1185">Reference proteome</keyword>
<dbReference type="EMBL" id="VOFY01000021">
    <property type="protein sequence ID" value="KAA8581070.1"/>
    <property type="molecule type" value="Genomic_DNA"/>
</dbReference>
<evidence type="ECO:0000313" key="1">
    <source>
        <dbReference type="EMBL" id="KAA8581070.1"/>
    </source>
</evidence>
<proteinExistence type="predicted"/>